<evidence type="ECO:0000313" key="1">
    <source>
        <dbReference type="EMBL" id="MEP1059451.1"/>
    </source>
</evidence>
<dbReference type="EMBL" id="JAMPLM010000010">
    <property type="protein sequence ID" value="MEP1059451.1"/>
    <property type="molecule type" value="Genomic_DNA"/>
</dbReference>
<dbReference type="RefSeq" id="WP_190448809.1">
    <property type="nucleotide sequence ID" value="NZ_JAMPLM010000010.1"/>
</dbReference>
<proteinExistence type="predicted"/>
<evidence type="ECO:0000313" key="2">
    <source>
        <dbReference type="Proteomes" id="UP001476950"/>
    </source>
</evidence>
<name>A0ABV0KJM1_9CYAN</name>
<comment type="caution">
    <text evidence="1">The sequence shown here is derived from an EMBL/GenBank/DDBJ whole genome shotgun (WGS) entry which is preliminary data.</text>
</comment>
<organism evidence="1 2">
    <name type="scientific">Stenomitos frigidus AS-A4</name>
    <dbReference type="NCBI Taxonomy" id="2933935"/>
    <lineage>
        <taxon>Bacteria</taxon>
        <taxon>Bacillati</taxon>
        <taxon>Cyanobacteriota</taxon>
        <taxon>Cyanophyceae</taxon>
        <taxon>Leptolyngbyales</taxon>
        <taxon>Leptolyngbyaceae</taxon>
        <taxon>Stenomitos</taxon>
    </lineage>
</organism>
<protein>
    <submittedName>
        <fullName evidence="1">Uncharacterized protein</fullName>
    </submittedName>
</protein>
<gene>
    <name evidence="1" type="ORF">NDI38_13465</name>
</gene>
<sequence length="163" mass="18039">MASKTAWKHLTHSLLFIPLVAICLAVGGTLFLLLVTSADSYLANNRVLSEYENDLRATEHSPNTSSVMLQSRVTRPPGNGQHCFYFVGELRRYQGTRASIQAFYNDKAQVAFVQNGKIGGVIPSGLKQLANWSTSAVDEKGLYLVYTMVGDFEHTTVLDLRCH</sequence>
<reference evidence="1 2" key="1">
    <citation type="submission" date="2022-04" db="EMBL/GenBank/DDBJ databases">
        <title>Positive selection, recombination, and allopatry shape intraspecific diversity of widespread and dominant cyanobacteria.</title>
        <authorList>
            <person name="Wei J."/>
            <person name="Shu W."/>
            <person name="Hu C."/>
        </authorList>
    </citation>
    <scope>NUCLEOTIDE SEQUENCE [LARGE SCALE GENOMIC DNA]</scope>
    <source>
        <strain evidence="1 2">AS-A4</strain>
    </source>
</reference>
<dbReference type="Proteomes" id="UP001476950">
    <property type="component" value="Unassembled WGS sequence"/>
</dbReference>
<keyword evidence="2" id="KW-1185">Reference proteome</keyword>
<accession>A0ABV0KJM1</accession>